<evidence type="ECO:0000313" key="3">
    <source>
        <dbReference type="Proteomes" id="UP000239181"/>
    </source>
</evidence>
<proteinExistence type="predicted"/>
<evidence type="ECO:0000313" key="2">
    <source>
        <dbReference type="EMBL" id="PRD13980.1"/>
    </source>
</evidence>
<evidence type="ECO:0000256" key="1">
    <source>
        <dbReference type="SAM" id="MobiDB-lite"/>
    </source>
</evidence>
<gene>
    <name evidence="2" type="ORF">CQW29_18415</name>
</gene>
<name>A0A2S9I858_9GAMM</name>
<dbReference type="RefSeq" id="WP_105594199.1">
    <property type="nucleotide sequence ID" value="NZ_PDET01000014.1"/>
</dbReference>
<accession>A0A2S9I858</accession>
<dbReference type="OrthoDB" id="6629388at2"/>
<feature type="region of interest" description="Disordered" evidence="1">
    <location>
        <begin position="1"/>
        <end position="52"/>
    </location>
</feature>
<dbReference type="Proteomes" id="UP000239181">
    <property type="component" value="Unassembled WGS sequence"/>
</dbReference>
<protein>
    <submittedName>
        <fullName evidence="2">Uncharacterized protein</fullName>
    </submittedName>
</protein>
<comment type="caution">
    <text evidence="2">The sequence shown here is derived from an EMBL/GenBank/DDBJ whole genome shotgun (WGS) entry which is preliminary data.</text>
</comment>
<reference evidence="2 3" key="1">
    <citation type="submission" date="2017-10" db="EMBL/GenBank/DDBJ databases">
        <title>Draft genome of two endophytic bacteria isolated from 'guarana' Paullinia cupana (Mart.) Ducke.</title>
        <authorList>
            <person name="Siqueira K.A."/>
            <person name="Liotti R.G."/>
            <person name="Mendes T.A."/>
            <person name="Soares M.A."/>
        </authorList>
    </citation>
    <scope>NUCLEOTIDE SEQUENCE [LARGE SCALE GENOMIC DNA]</scope>
    <source>
        <strain evidence="2 3">342</strain>
    </source>
</reference>
<sequence length="76" mass="8429">MAGLTKEQMAEREAATKQASEPTPPDSVDELPPGKMMMYRSNPLHPGGPVKASVHEAEVERWIEEGWSHTPCVEEE</sequence>
<dbReference type="EMBL" id="PDET01000014">
    <property type="protein sequence ID" value="PRD13980.1"/>
    <property type="molecule type" value="Genomic_DNA"/>
</dbReference>
<dbReference type="AlphaFoldDB" id="A0A2S9I858"/>
<organism evidence="2 3">
    <name type="scientific">Pantoea coffeiphila</name>
    <dbReference type="NCBI Taxonomy" id="1465635"/>
    <lineage>
        <taxon>Bacteria</taxon>
        <taxon>Pseudomonadati</taxon>
        <taxon>Pseudomonadota</taxon>
        <taxon>Gammaproteobacteria</taxon>
        <taxon>Enterobacterales</taxon>
        <taxon>Erwiniaceae</taxon>
        <taxon>Pantoea</taxon>
    </lineage>
</organism>
<keyword evidence="3" id="KW-1185">Reference proteome</keyword>